<dbReference type="SUPFAM" id="SSF49899">
    <property type="entry name" value="Concanavalin A-like lectins/glucanases"/>
    <property type="match status" value="3"/>
</dbReference>
<feature type="region of interest" description="Disordered" evidence="4">
    <location>
        <begin position="3269"/>
        <end position="3300"/>
    </location>
</feature>
<evidence type="ECO:0000256" key="3">
    <source>
        <dbReference type="ARBA" id="ARBA00023157"/>
    </source>
</evidence>
<feature type="compositionally biased region" description="Polar residues" evidence="4">
    <location>
        <begin position="2255"/>
        <end position="2269"/>
    </location>
</feature>
<feature type="region of interest" description="Disordered" evidence="4">
    <location>
        <begin position="2237"/>
        <end position="2269"/>
    </location>
</feature>
<feature type="domain" description="Laminin G" evidence="6">
    <location>
        <begin position="950"/>
        <end position="1139"/>
    </location>
</feature>
<dbReference type="Pfam" id="PF13385">
    <property type="entry name" value="Laminin_G_3"/>
    <property type="match status" value="3"/>
</dbReference>
<keyword evidence="3" id="KW-1015">Disulfide bond</keyword>
<dbReference type="Pfam" id="PF05593">
    <property type="entry name" value="RHS_repeat"/>
    <property type="match status" value="6"/>
</dbReference>
<name>A0AAU7TAV0_9ACTN</name>
<evidence type="ECO:0000313" key="7">
    <source>
        <dbReference type="EMBL" id="XBV23694.1"/>
    </source>
</evidence>
<feature type="chain" id="PRO_5043683618" evidence="5">
    <location>
        <begin position="30"/>
        <end position="3373"/>
    </location>
</feature>
<dbReference type="Gene3D" id="2.60.120.200">
    <property type="match status" value="3"/>
</dbReference>
<gene>
    <name evidence="7" type="ORF">ABN611_34665</name>
</gene>
<dbReference type="Pfam" id="PF25023">
    <property type="entry name" value="TEN_YD-shell"/>
    <property type="match status" value="2"/>
</dbReference>
<evidence type="ECO:0000259" key="6">
    <source>
        <dbReference type="PROSITE" id="PS50025"/>
    </source>
</evidence>
<proteinExistence type="predicted"/>
<dbReference type="SMART" id="SM00282">
    <property type="entry name" value="LamG"/>
    <property type="match status" value="1"/>
</dbReference>
<keyword evidence="1 5" id="KW-0732">Signal</keyword>
<dbReference type="Pfam" id="PF20148">
    <property type="entry name" value="DUF6531"/>
    <property type="match status" value="1"/>
</dbReference>
<evidence type="ECO:0000256" key="1">
    <source>
        <dbReference type="ARBA" id="ARBA00022729"/>
    </source>
</evidence>
<evidence type="ECO:0000256" key="2">
    <source>
        <dbReference type="ARBA" id="ARBA00022737"/>
    </source>
</evidence>
<dbReference type="PROSITE" id="PS50025">
    <property type="entry name" value="LAM_G_DOMAIN"/>
    <property type="match status" value="1"/>
</dbReference>
<dbReference type="InterPro" id="IPR056823">
    <property type="entry name" value="TEN-like_YD-shell"/>
</dbReference>
<accession>A0AAU7TAV0</accession>
<keyword evidence="2" id="KW-0677">Repeat</keyword>
<dbReference type="CDD" id="cd00110">
    <property type="entry name" value="LamG"/>
    <property type="match status" value="2"/>
</dbReference>
<dbReference type="InterPro" id="IPR013320">
    <property type="entry name" value="ConA-like_dom_sf"/>
</dbReference>
<dbReference type="InterPro" id="IPR050708">
    <property type="entry name" value="T6SS_VgrG/RHS"/>
</dbReference>
<dbReference type="InterPro" id="IPR022385">
    <property type="entry name" value="Rhs_assc_core"/>
</dbReference>
<dbReference type="InterPro" id="IPR031325">
    <property type="entry name" value="RHS_repeat"/>
</dbReference>
<dbReference type="InterPro" id="IPR006558">
    <property type="entry name" value="LamG-like"/>
</dbReference>
<protein>
    <submittedName>
        <fullName evidence="7">LamG-like jellyroll fold domain-containing protein</fullName>
    </submittedName>
</protein>
<feature type="signal peptide" evidence="5">
    <location>
        <begin position="1"/>
        <end position="29"/>
    </location>
</feature>
<reference evidence="7" key="1">
    <citation type="submission" date="2024-06" db="EMBL/GenBank/DDBJ databases">
        <title>Kribbella sp. strain HUAS MG21 genome sequences.</title>
        <authorList>
            <person name="Mo P."/>
        </authorList>
    </citation>
    <scope>NUCLEOTIDE SEQUENCE</scope>
    <source>
        <strain evidence="7">HUAS MG21</strain>
    </source>
</reference>
<dbReference type="InterPro" id="IPR045351">
    <property type="entry name" value="DUF6531"/>
</dbReference>
<dbReference type="Gene3D" id="2.180.10.10">
    <property type="entry name" value="RHS repeat-associated core"/>
    <property type="match status" value="3"/>
</dbReference>
<dbReference type="PANTHER" id="PTHR32305:SF15">
    <property type="entry name" value="PROTEIN RHSA-RELATED"/>
    <property type="match status" value="1"/>
</dbReference>
<dbReference type="InterPro" id="IPR006530">
    <property type="entry name" value="YD"/>
</dbReference>
<evidence type="ECO:0000256" key="5">
    <source>
        <dbReference type="SAM" id="SignalP"/>
    </source>
</evidence>
<dbReference type="SMART" id="SM00560">
    <property type="entry name" value="LamGL"/>
    <property type="match status" value="2"/>
</dbReference>
<sequence length="3373" mass="355992">MDRRRRRRVRRRRVLTGLLVAVSMLLVTAMPQPPTFGPVDFKLSRLWSWLTGPQAHAVAATDPVGPVQQSGTAAGKDHYVGYADTKAPGGAGRAPDPAPAERQVGRFQQRTTPESKGFEPGRSVRIAKDSSAGSDLFANPDGSYTRQVSQGTVNFQDSDGAWQKIDARLTSTGERLGQRANGLGLQFARRGDDRLVSASFDGVGFGYSLRGAAGVPARIAEYSVTYPWVLPGTDLVVESRESGVKESIVLRQRSAVHEWVFPLQLKGLVATLDASGGVELTDAKGVVRGRIPPGLMHDSKFDNSSGEFITSSAVRYELVQVDRGVGLKVIADEQWLNAPERVYPVTVDPTVEFMNTSDTYMYYGNDVDHSGEDNLAVGTWDGGTHRGKALMAFSGFGSTFNGQRITSARLYLFLTWQGSCTAQPYTVHRVNESWSQSTVRYGSVNYDGPAFGAAIGTQTPTNFSQACTNTGGDRTVGEWTSVALDKATLDGWLNGTIPNYGLLVNASPTRTSDFKRFTSRNGPSGAVCDSHTCAPFLSVSYTPNKAPQIDAQYPPRDYQATSLTPELLARGHDPDVWPKAMQYNFKVNDASGALVATSGWTSSSSWMVPAGKLQWSKTYYWWVVSYDGWAASPDPLNVAYYYPLSTPPPQPLLTSGLSQDGGGRGFEPSVGNYTTQAMDAQVATVGPALAIQRSYNSRDPRTGSAFGAGWSTLLDAAVVERFTTVNAQTAVITYPTGTDVAFGRNADGSFTPPSGRFSVLTAVTGGYSLLDKDGTTYLFTRRVSGTAGSTAAYALTSIKDSAGRALTLTYDAAGRIEKISATASARALHFTWSTPAGASKAHVATVATDPAVAGDSSSVAIWSYTYNGDQLTKVCPPTDATHCTTYEYGTGSQYPTALLDAGPQSYWRLSEAAGAAKAASTVLDNAGTDAATYRNVTLGQAGSLPGSSATAAGFNGSSSYIEMPSKLVTAASYQTLSMWFRTTTPEGVLFSYQKDPITNVTTAGNYVPALYVGTSGKLHAELWNGSSSGAITSPSPVTDGAWHHVVLAAAGDVQTLYLDGTAVGTLSGLIKLADANSTAHEYVGAGFIGGNWPDQPHQNTTGQGFATYFTGTITDVALFDRTLTAADVASLRGAASAAAHPLTKIIRPSGATGAQISYDPVSGVVTQVTDEHSGTWKISSPTVTGSSQIYAASVLSGGPADYLRMNETGVSEAVNEVNGGIATYNAVTLGTPGPFADATAAKFNGTASYVELPATEIPGTAPNSVSMWFTMPSGSTKGGVLYGYQSMSMDDVDATGSWVPALYVGVDGKLRGGFWTGSTANVLTTASSVADGKWHHVALAASSTSQSLYLDGTLVGTRNATRVAPSTAPAYAYLGAGKWSSAWAGSDGDSAGYFPGSIGEFAFFTSQLTAAQVADQVAAGKNAAANAAGAALAKKIVVTDPLNATTTYLYDVNNGDRQVAEIWTDRGSERQTTYGYKDGFLRTVTDPNGNVTTSEHDARGNTISEQTCQDRSAGKCSTVYYSYYLNTASALDPRNGQLTEVRDGRSAGATDTTYLTRFEYDAAGNKTKTTDALGRSARIDYTDGTTVAAADGGFAPAGLPWRITSPGGQVQTTTYFANGDVAQVTDPAGLVTKFAYDGLGRAVSKTEISSGYPAGLVTKVAYDKLGRITRQTDPATTNRVTGVVHTAVTTTAYNEDGQILQQTVSDATGGDQPRTLKNSYDALGHVATATDAGGNLSTFGYDLYGNMTKEVDEEGVETRYAYDANGHLLTTTLVGYTGDPNNPSPAADLVTESRAYDPAGRLASITDAMGFVTAYTYTDNNLEVAVIRRNADGSQSFVTEQTEYDAAGNVIKERTNNNTTETTYTVDAVGRVTDETVDPNGVARKTVYSYDNDDQVTMKSYGDYTGYFGAVGSTYDTAGRVTSDFVRSSGPLSPAGWWKLNATKGTNVVDSSDHDFTATATSGVTWSGGAAAFNGSTGWATTAERVLDTTESFTVTAWAKLGTNTTTQSVVSQDANVNSGFELQYLKTENRWSFTRNLTDATAAPSATAQSTAAPTLNTWTHLVGVYNAVDGKMTLYVNGAAQGTAADTTPIASSGSLAIGRSKYNGTTEAPFSGSVAQVQVYQRPLSASDVSSLYGRGWSEARPLGDVINRTTYTYDQRGLPLSETDPLGNIEHYEYDESGNVAVTTGAAVAAESNGGTPVSARPVTTTGYDTFGDEVELRDPDGTVTVITRDTSGRPVTTRLPNYTPPGGSPITATSSTTFGPSGTVTSTTDALGHVTRYTYDQFGRLSKTVEPNGGVTTYAYDLNDDLLRTVNPVGAYSQSTYDYLGRKITDSRFERAGSSTFTTSYAYSSAGFLQRETQPSGSYVTYTTNAVGDVITRTDAAGNSTQYGYDHLSRPVVVTAPDGSKRRTVYDEPGNNTMAKAYDSSGRFISKISATYDANGNQLSTTDALGRTTTFTYDATGLVIGETQPVSATESITTSFGYDLQGRRTRYTDGRGNKHLSTYNSWGLPESQIEPATSANPNDRTWTTAYDAAGRAAKLTQPGGVVVSNAYDAVGNLVSQTGTGAEATTADRTFGYDLAGQLTSMRAGTGTDTFAYNDRGLLTTTAGPSGSSSFGYTADGLMASRTDASGTSTYSYDAVNRLSNATVAATGQSVSYAYDVQSRVTKLTYGNGNTRSFGYDSASRLTSDILKTPAGTTVASIAYGYDLNGQETSKTTTGFSGAAAHTYTYDWAGRLTSWNNGSTTTSYAYDASGNRTRVGATTMVYDERDQLVSDGSTSYTYTARGTLKSAVTGSTTQALSSDAYGQQTAIGSQTYTYDSLGRVLTAGSTALTYSGLDNDVAGDGTATYSRGPDGGVLGVRPVGGTGVFAWTDQHTDLVGQFTSAGATLAGSVAFDPFGTKTATAGTIGKLGYQSEWTDNVTNRVNMHARWYNPATRQFDNRDTVDNDPVPDSIDANHYQYGDGNPLQTIDPTGHWGWNPFKAVKKAAHKARKAVSSTASRYIKSSWRAATHVVRHAVHHVKKAVHKAKRVVHRAYRSVKHTVHRAVHYAKKTYKRAVSTVKHTYHRVKHSVAKHINHIKSRVKHTYHRIKQSGQRIVHKVTKTVKQVANTVKDAHYAAAKWVKEHKDTLIQVAAIVAGVAAGIACTAVTAGAGAVACAVGAAALINLGKDAAQGNIHSFKDALGSLGHGAVQGSIGAFTGGVGGIVAGKIAGALGGFGAKVGGRMLAGFTGGAVSDTATQLATTRRVDWTGVAIAAGVGTIGLRRPRGRGADDDPAPTHPSGRELRATTGDTSNSAHVAEELKDEVEAKWKRQTAEQSLMKTVTEQSHNYPGQMESGIVGLTSVEGSIPLMVVAVATRVKLWTNRGAP</sequence>
<dbReference type="RefSeq" id="WP_350276525.1">
    <property type="nucleotide sequence ID" value="NZ_CP158165.1"/>
</dbReference>
<dbReference type="NCBIfam" id="TIGR03696">
    <property type="entry name" value="Rhs_assc_core"/>
    <property type="match status" value="1"/>
</dbReference>
<dbReference type="NCBIfam" id="TIGR01643">
    <property type="entry name" value="YD_repeat_2x"/>
    <property type="match status" value="6"/>
</dbReference>
<dbReference type="Gene3D" id="1.20.120.20">
    <property type="entry name" value="Apolipoprotein"/>
    <property type="match status" value="1"/>
</dbReference>
<dbReference type="PANTHER" id="PTHR32305">
    <property type="match status" value="1"/>
</dbReference>
<evidence type="ECO:0000256" key="4">
    <source>
        <dbReference type="SAM" id="MobiDB-lite"/>
    </source>
</evidence>
<feature type="region of interest" description="Disordered" evidence="4">
    <location>
        <begin position="87"/>
        <end position="122"/>
    </location>
</feature>
<dbReference type="EMBL" id="CP158165">
    <property type="protein sequence ID" value="XBV23694.1"/>
    <property type="molecule type" value="Genomic_DNA"/>
</dbReference>
<organism evidence="7">
    <name type="scientific">Kribbella sp. HUAS MG21</name>
    <dbReference type="NCBI Taxonomy" id="3160966"/>
    <lineage>
        <taxon>Bacteria</taxon>
        <taxon>Bacillati</taxon>
        <taxon>Actinomycetota</taxon>
        <taxon>Actinomycetes</taxon>
        <taxon>Propionibacteriales</taxon>
        <taxon>Kribbellaceae</taxon>
        <taxon>Kribbella</taxon>
    </lineage>
</organism>
<dbReference type="InterPro" id="IPR001791">
    <property type="entry name" value="Laminin_G"/>
</dbReference>